<dbReference type="Pfam" id="PF00857">
    <property type="entry name" value="Isochorismatase"/>
    <property type="match status" value="1"/>
</dbReference>
<protein>
    <submittedName>
        <fullName evidence="4">Isochorismatase family hydrolase</fullName>
    </submittedName>
</protein>
<keyword evidence="5" id="KW-1185">Reference proteome</keyword>
<feature type="domain" description="Isochorismatase-like" evidence="3">
    <location>
        <begin position="100"/>
        <end position="289"/>
    </location>
</feature>
<name>K1X7Y5_MARBU</name>
<sequence>MEDEPLLLTLTPSATRRHYDIFTGIVKNEAAVVTVRGQRNQYFGFFNDFGKPVASSVLQSSRKKLRAPTISKLSLSRMDSKIDALPYKWPAQGGLDPTTTALMIIDMQLDFCSPDGYLVHQGYDISPVRAIIPRLQTLLSLFRTHAFPIYHTREGHRPDLSTLSPREAHRSRLNPSGLGIGDGAGPGGLGRFLIRGEPGHAIIPELAPRAGEPIIDKPGRSAFQHTDLGLLLRLKGVRNLVLVGATTDVCVSSTMREANDNGFDCLLVSDACAASEERLHAGAVGSVLAEGGIFGAVASCDRVVAALEALA</sequence>
<dbReference type="InParanoid" id="K1X7Y5"/>
<dbReference type="GO" id="GO:0016787">
    <property type="term" value="F:hydrolase activity"/>
    <property type="evidence" value="ECO:0007669"/>
    <property type="project" value="UniProtKB-KW"/>
</dbReference>
<dbReference type="EMBL" id="JH921428">
    <property type="protein sequence ID" value="EKD21177.1"/>
    <property type="molecule type" value="Genomic_DNA"/>
</dbReference>
<dbReference type="Proteomes" id="UP000006753">
    <property type="component" value="Unassembled WGS sequence"/>
</dbReference>
<gene>
    <name evidence="4" type="ORF">MBM_00290</name>
</gene>
<evidence type="ECO:0000256" key="1">
    <source>
        <dbReference type="ARBA" id="ARBA00006336"/>
    </source>
</evidence>
<evidence type="ECO:0000313" key="4">
    <source>
        <dbReference type="EMBL" id="EKD21177.1"/>
    </source>
</evidence>
<dbReference type="AlphaFoldDB" id="K1X7Y5"/>
<dbReference type="HOGENOM" id="CLU_068979_8_0_1"/>
<dbReference type="PANTHER" id="PTHR43540:SF9">
    <property type="entry name" value="FAMILY HYDROLASE, PUTATIVE (AFU_ORTHOLOGUE AFUA_2G08700)-RELATED"/>
    <property type="match status" value="1"/>
</dbReference>
<proteinExistence type="inferred from homology"/>
<dbReference type="CDD" id="cd00431">
    <property type="entry name" value="cysteine_hydrolases"/>
    <property type="match status" value="1"/>
</dbReference>
<reference evidence="4 5" key="1">
    <citation type="journal article" date="2012" name="BMC Genomics">
        <title>Sequencing the genome of Marssonina brunnea reveals fungus-poplar co-evolution.</title>
        <authorList>
            <person name="Zhu S."/>
            <person name="Cao Y.-Z."/>
            <person name="Jiang C."/>
            <person name="Tan B.-Y."/>
            <person name="Wang Z."/>
            <person name="Feng S."/>
            <person name="Zhang L."/>
            <person name="Su X.-H."/>
            <person name="Brejova B."/>
            <person name="Vinar T."/>
            <person name="Xu M."/>
            <person name="Wang M.-X."/>
            <person name="Zhang S.-G."/>
            <person name="Huang M.-R."/>
            <person name="Wu R."/>
            <person name="Zhou Y."/>
        </authorList>
    </citation>
    <scope>NUCLEOTIDE SEQUENCE [LARGE SCALE GENOMIC DNA]</scope>
    <source>
        <strain evidence="4 5">MB_m1</strain>
    </source>
</reference>
<evidence type="ECO:0000259" key="3">
    <source>
        <dbReference type="Pfam" id="PF00857"/>
    </source>
</evidence>
<keyword evidence="2 4" id="KW-0378">Hydrolase</keyword>
<dbReference type="PANTHER" id="PTHR43540">
    <property type="entry name" value="PEROXYUREIDOACRYLATE/UREIDOACRYLATE AMIDOHYDROLASE-RELATED"/>
    <property type="match status" value="1"/>
</dbReference>
<evidence type="ECO:0000313" key="5">
    <source>
        <dbReference type="Proteomes" id="UP000006753"/>
    </source>
</evidence>
<dbReference type="OrthoDB" id="167809at2759"/>
<dbReference type="SUPFAM" id="SSF52499">
    <property type="entry name" value="Isochorismatase-like hydrolases"/>
    <property type="match status" value="1"/>
</dbReference>
<dbReference type="KEGG" id="mbe:MBM_00290"/>
<evidence type="ECO:0000256" key="2">
    <source>
        <dbReference type="ARBA" id="ARBA00022801"/>
    </source>
</evidence>
<dbReference type="Gene3D" id="3.40.50.850">
    <property type="entry name" value="Isochorismatase-like"/>
    <property type="match status" value="1"/>
</dbReference>
<dbReference type="InterPro" id="IPR036380">
    <property type="entry name" value="Isochorismatase-like_sf"/>
</dbReference>
<dbReference type="eggNOG" id="ENOG502QTD4">
    <property type="taxonomic scope" value="Eukaryota"/>
</dbReference>
<dbReference type="InterPro" id="IPR000868">
    <property type="entry name" value="Isochorismatase-like_dom"/>
</dbReference>
<comment type="similarity">
    <text evidence="1">Belongs to the isochorismatase family.</text>
</comment>
<dbReference type="OMA" id="DAGIMGW"/>
<accession>K1X7Y5</accession>
<dbReference type="InterPro" id="IPR050272">
    <property type="entry name" value="Isochorismatase-like_hydrls"/>
</dbReference>
<organism evidence="4 5">
    <name type="scientific">Marssonina brunnea f. sp. multigermtubi (strain MB_m1)</name>
    <name type="common">Marssonina leaf spot fungus</name>
    <dbReference type="NCBI Taxonomy" id="1072389"/>
    <lineage>
        <taxon>Eukaryota</taxon>
        <taxon>Fungi</taxon>
        <taxon>Dikarya</taxon>
        <taxon>Ascomycota</taxon>
        <taxon>Pezizomycotina</taxon>
        <taxon>Leotiomycetes</taxon>
        <taxon>Helotiales</taxon>
        <taxon>Drepanopezizaceae</taxon>
        <taxon>Drepanopeziza</taxon>
    </lineage>
</organism>